<keyword evidence="3" id="KW-1185">Reference proteome</keyword>
<dbReference type="Pfam" id="PF14316">
    <property type="entry name" value="DUF4381"/>
    <property type="match status" value="1"/>
</dbReference>
<dbReference type="EMBL" id="VCPD01000002">
    <property type="protein sequence ID" value="TMV09049.1"/>
    <property type="molecule type" value="Genomic_DNA"/>
</dbReference>
<sequence length="160" mass="17498">MTEEDFAGKNLAQLMDMLVPPPEPDPIPMWPQTQGWIWLAVVVLALLIWAGLRWHAHRQANAYRRAALQELKAAGEDPVAIAVILRRTALSAYPRSEVAGLLGREWLAFLDQSYGGSGFADGPGQAITRAPFAGDRAPVAGLAALAEQWVRRHRPVEGLT</sequence>
<keyword evidence="1" id="KW-1133">Transmembrane helix</keyword>
<gene>
    <name evidence="2" type="ORF">FGK63_07980</name>
</gene>
<evidence type="ECO:0000313" key="3">
    <source>
        <dbReference type="Proteomes" id="UP001193035"/>
    </source>
</evidence>
<feature type="transmembrane region" description="Helical" evidence="1">
    <location>
        <begin position="36"/>
        <end position="56"/>
    </location>
</feature>
<protein>
    <submittedName>
        <fullName evidence="2">DUF4381 domain-containing protein</fullName>
    </submittedName>
</protein>
<keyword evidence="1" id="KW-0472">Membrane</keyword>
<evidence type="ECO:0000313" key="2">
    <source>
        <dbReference type="EMBL" id="TMV09049.1"/>
    </source>
</evidence>
<proteinExistence type="predicted"/>
<dbReference type="InterPro" id="IPR025489">
    <property type="entry name" value="DUF4381"/>
</dbReference>
<comment type="caution">
    <text evidence="2">The sequence shown here is derived from an EMBL/GenBank/DDBJ whole genome shotgun (WGS) entry which is preliminary data.</text>
</comment>
<name>A0ABY2X2A0_9RHOB</name>
<dbReference type="Proteomes" id="UP001193035">
    <property type="component" value="Unassembled WGS sequence"/>
</dbReference>
<reference evidence="2 3" key="1">
    <citation type="submission" date="2019-05" db="EMBL/GenBank/DDBJ databases">
        <title>Ruegeria sp. nov., isolated from tidal flat.</title>
        <authorList>
            <person name="Kim W."/>
        </authorList>
    </citation>
    <scope>NUCLEOTIDE SEQUENCE [LARGE SCALE GENOMIC DNA]</scope>
    <source>
        <strain evidence="2 3">CAU 1488</strain>
    </source>
</reference>
<accession>A0ABY2X2A0</accession>
<organism evidence="2 3">
    <name type="scientific">Ruegeria sediminis</name>
    <dbReference type="NCBI Taxonomy" id="2583820"/>
    <lineage>
        <taxon>Bacteria</taxon>
        <taxon>Pseudomonadati</taxon>
        <taxon>Pseudomonadota</taxon>
        <taxon>Alphaproteobacteria</taxon>
        <taxon>Rhodobacterales</taxon>
        <taxon>Roseobacteraceae</taxon>
        <taxon>Ruegeria</taxon>
    </lineage>
</organism>
<dbReference type="RefSeq" id="WP_138841078.1">
    <property type="nucleotide sequence ID" value="NZ_VCPD01000002.1"/>
</dbReference>
<evidence type="ECO:0000256" key="1">
    <source>
        <dbReference type="SAM" id="Phobius"/>
    </source>
</evidence>
<keyword evidence="1" id="KW-0812">Transmembrane</keyword>